<dbReference type="InterPro" id="IPR001185">
    <property type="entry name" value="MS_channel"/>
</dbReference>
<dbReference type="PANTHER" id="PTHR30266">
    <property type="entry name" value="MECHANOSENSITIVE CHANNEL MSCL"/>
    <property type="match status" value="1"/>
</dbReference>
<dbReference type="Proteomes" id="UP000634668">
    <property type="component" value="Unassembled WGS sequence"/>
</dbReference>
<dbReference type="AlphaFoldDB" id="A0A918MIQ7"/>
<dbReference type="InterPro" id="IPR019823">
    <property type="entry name" value="Mechanosensitive_channel_CS"/>
</dbReference>
<comment type="caution">
    <text evidence="11">The sequence shown here is derived from an EMBL/GenBank/DDBJ whole genome shotgun (WGS) entry which is preliminary data.</text>
</comment>
<dbReference type="GO" id="GO:0008381">
    <property type="term" value="F:mechanosensitive monoatomic ion channel activity"/>
    <property type="evidence" value="ECO:0007669"/>
    <property type="project" value="UniProtKB-UniRule"/>
</dbReference>
<dbReference type="InterPro" id="IPR036019">
    <property type="entry name" value="MscL_channel"/>
</dbReference>
<dbReference type="EMBL" id="BMWP01000004">
    <property type="protein sequence ID" value="GGW25811.1"/>
    <property type="molecule type" value="Genomic_DNA"/>
</dbReference>
<name>A0A918MIQ7_9FLAO</name>
<evidence type="ECO:0000256" key="5">
    <source>
        <dbReference type="ARBA" id="ARBA00022692"/>
    </source>
</evidence>
<keyword evidence="6 10" id="KW-1133">Transmembrane helix</keyword>
<feature type="transmembrane region" description="Helical" evidence="10">
    <location>
        <begin position="73"/>
        <end position="97"/>
    </location>
</feature>
<sequence>MIKFIKEFKEFAVKGNMIDMAVGVIIGTAFNKVVSTLVNKVIMPPLSLLTDDVHFADKQYVLRKGHGEIEEIALGYGALIEVLIDFLIISLTIFMVVKFINRFKAKAEDPKNKDVATPRNIELLANMEKLLQEQNELIKQRSK</sequence>
<evidence type="ECO:0000256" key="2">
    <source>
        <dbReference type="ARBA" id="ARBA00007254"/>
    </source>
</evidence>
<dbReference type="GO" id="GO:0005886">
    <property type="term" value="C:plasma membrane"/>
    <property type="evidence" value="ECO:0007669"/>
    <property type="project" value="UniProtKB-SubCell"/>
</dbReference>
<evidence type="ECO:0000256" key="1">
    <source>
        <dbReference type="ARBA" id="ARBA00004651"/>
    </source>
</evidence>
<evidence type="ECO:0000256" key="9">
    <source>
        <dbReference type="ARBA" id="ARBA00023303"/>
    </source>
</evidence>
<dbReference type="PRINTS" id="PR01264">
    <property type="entry name" value="MECHCHANNEL"/>
</dbReference>
<dbReference type="SUPFAM" id="SSF81330">
    <property type="entry name" value="Gated mechanosensitive channel"/>
    <property type="match status" value="1"/>
</dbReference>
<keyword evidence="5 10" id="KW-0812">Transmembrane</keyword>
<comment type="similarity">
    <text evidence="2 10">Belongs to the MscL family.</text>
</comment>
<keyword evidence="8 10" id="KW-0472">Membrane</keyword>
<dbReference type="Pfam" id="PF01741">
    <property type="entry name" value="MscL"/>
    <property type="match status" value="1"/>
</dbReference>
<organism evidence="11 12">
    <name type="scientific">Arenibacter certesii</name>
    <dbReference type="NCBI Taxonomy" id="228955"/>
    <lineage>
        <taxon>Bacteria</taxon>
        <taxon>Pseudomonadati</taxon>
        <taxon>Bacteroidota</taxon>
        <taxon>Flavobacteriia</taxon>
        <taxon>Flavobacteriales</taxon>
        <taxon>Flavobacteriaceae</taxon>
        <taxon>Arenibacter</taxon>
    </lineage>
</organism>
<keyword evidence="4 10" id="KW-1003">Cell membrane</keyword>
<feature type="transmembrane region" description="Helical" evidence="10">
    <location>
        <begin position="21"/>
        <end position="42"/>
    </location>
</feature>
<dbReference type="HAMAP" id="MF_00115">
    <property type="entry name" value="MscL"/>
    <property type="match status" value="1"/>
</dbReference>
<keyword evidence="3 10" id="KW-0813">Transport</keyword>
<dbReference type="NCBIfam" id="TIGR00220">
    <property type="entry name" value="mscL"/>
    <property type="match status" value="1"/>
</dbReference>
<gene>
    <name evidence="10 11" type="primary">mscL</name>
    <name evidence="11" type="ORF">GCM10007383_08330</name>
</gene>
<evidence type="ECO:0000313" key="12">
    <source>
        <dbReference type="Proteomes" id="UP000634668"/>
    </source>
</evidence>
<keyword evidence="7 10" id="KW-0406">Ion transport</keyword>
<dbReference type="PROSITE" id="PS01327">
    <property type="entry name" value="MSCL"/>
    <property type="match status" value="1"/>
</dbReference>
<evidence type="ECO:0000256" key="3">
    <source>
        <dbReference type="ARBA" id="ARBA00022448"/>
    </source>
</evidence>
<dbReference type="InterPro" id="IPR037673">
    <property type="entry name" value="MSC/AndL"/>
</dbReference>
<evidence type="ECO:0000256" key="4">
    <source>
        <dbReference type="ARBA" id="ARBA00022475"/>
    </source>
</evidence>
<evidence type="ECO:0000256" key="7">
    <source>
        <dbReference type="ARBA" id="ARBA00023065"/>
    </source>
</evidence>
<comment type="function">
    <text evidence="10">Channel that opens in response to stretch forces in the membrane lipid bilayer. May participate in the regulation of osmotic pressure changes within the cell.</text>
</comment>
<keyword evidence="12" id="KW-1185">Reference proteome</keyword>
<comment type="subunit">
    <text evidence="10">Homopentamer.</text>
</comment>
<evidence type="ECO:0000313" key="11">
    <source>
        <dbReference type="EMBL" id="GGW25811.1"/>
    </source>
</evidence>
<accession>A0A918MIQ7</accession>
<dbReference type="Gene3D" id="1.10.1200.120">
    <property type="entry name" value="Large-conductance mechanosensitive channel, MscL, domain 1"/>
    <property type="match status" value="1"/>
</dbReference>
<proteinExistence type="inferred from homology"/>
<comment type="subcellular location">
    <subcellularLocation>
        <location evidence="1 10">Cell membrane</location>
        <topology evidence="1 10">Multi-pass membrane protein</topology>
    </subcellularLocation>
</comment>
<evidence type="ECO:0000256" key="6">
    <source>
        <dbReference type="ARBA" id="ARBA00022989"/>
    </source>
</evidence>
<dbReference type="NCBIfam" id="NF001843">
    <property type="entry name" value="PRK00567.1-4"/>
    <property type="match status" value="1"/>
</dbReference>
<dbReference type="RefSeq" id="WP_026814030.1">
    <property type="nucleotide sequence ID" value="NZ_BMWP01000004.1"/>
</dbReference>
<dbReference type="PANTHER" id="PTHR30266:SF2">
    <property type="entry name" value="LARGE-CONDUCTANCE MECHANOSENSITIVE CHANNEL"/>
    <property type="match status" value="1"/>
</dbReference>
<keyword evidence="9 10" id="KW-0407">Ion channel</keyword>
<evidence type="ECO:0000256" key="10">
    <source>
        <dbReference type="HAMAP-Rule" id="MF_00115"/>
    </source>
</evidence>
<protein>
    <recommendedName>
        <fullName evidence="10">Large-conductance mechanosensitive channel</fullName>
    </recommendedName>
</protein>
<reference evidence="11" key="1">
    <citation type="journal article" date="2014" name="Int. J. Syst. Evol. Microbiol.">
        <title>Complete genome sequence of Corynebacterium casei LMG S-19264T (=DSM 44701T), isolated from a smear-ripened cheese.</title>
        <authorList>
            <consortium name="US DOE Joint Genome Institute (JGI-PGF)"/>
            <person name="Walter F."/>
            <person name="Albersmeier A."/>
            <person name="Kalinowski J."/>
            <person name="Ruckert C."/>
        </authorList>
    </citation>
    <scope>NUCLEOTIDE SEQUENCE</scope>
    <source>
        <strain evidence="11">KCTC 12113</strain>
    </source>
</reference>
<reference evidence="11" key="2">
    <citation type="submission" date="2020-09" db="EMBL/GenBank/DDBJ databases">
        <authorList>
            <person name="Sun Q."/>
            <person name="Kim S."/>
        </authorList>
    </citation>
    <scope>NUCLEOTIDE SEQUENCE</scope>
    <source>
        <strain evidence="11">KCTC 12113</strain>
    </source>
</reference>
<evidence type="ECO:0000256" key="8">
    <source>
        <dbReference type="ARBA" id="ARBA00023136"/>
    </source>
</evidence>